<dbReference type="InterPro" id="IPR000305">
    <property type="entry name" value="GIY-YIG_endonuc"/>
</dbReference>
<dbReference type="InterPro" id="IPR050190">
    <property type="entry name" value="UPF0213_domain"/>
</dbReference>
<dbReference type="PANTHER" id="PTHR34477:SF5">
    <property type="entry name" value="BSL5627 PROTEIN"/>
    <property type="match status" value="1"/>
</dbReference>
<protein>
    <submittedName>
        <fullName evidence="3">Excinuclease ABC subunit C</fullName>
    </submittedName>
</protein>
<proteinExistence type="inferred from homology"/>
<dbReference type="EMBL" id="PFCB01000009">
    <property type="protein sequence ID" value="PIR74726.1"/>
    <property type="molecule type" value="Genomic_DNA"/>
</dbReference>
<organism evidence="3 4">
    <name type="scientific">Candidatus Magasanikbacteria bacterium CG10_big_fil_rev_8_21_14_0_10_47_10</name>
    <dbReference type="NCBI Taxonomy" id="1974652"/>
    <lineage>
        <taxon>Bacteria</taxon>
        <taxon>Candidatus Magasanikiibacteriota</taxon>
    </lineage>
</organism>
<dbReference type="InterPro" id="IPR035901">
    <property type="entry name" value="GIY-YIG_endonuc_sf"/>
</dbReference>
<dbReference type="SUPFAM" id="SSF82771">
    <property type="entry name" value="GIY-YIG endonuclease"/>
    <property type="match status" value="1"/>
</dbReference>
<dbReference type="Pfam" id="PF01541">
    <property type="entry name" value="GIY-YIG"/>
    <property type="match status" value="1"/>
</dbReference>
<evidence type="ECO:0000259" key="2">
    <source>
        <dbReference type="PROSITE" id="PS50164"/>
    </source>
</evidence>
<dbReference type="CDD" id="cd10448">
    <property type="entry name" value="GIY-YIG_unchar_3"/>
    <property type="match status" value="1"/>
</dbReference>
<evidence type="ECO:0000256" key="1">
    <source>
        <dbReference type="ARBA" id="ARBA00007435"/>
    </source>
</evidence>
<evidence type="ECO:0000313" key="4">
    <source>
        <dbReference type="Proteomes" id="UP000230154"/>
    </source>
</evidence>
<gene>
    <name evidence="3" type="ORF">COU35_00970</name>
</gene>
<dbReference type="Gene3D" id="3.40.1440.10">
    <property type="entry name" value="GIY-YIG endonuclease"/>
    <property type="match status" value="1"/>
</dbReference>
<accession>A0A2H0TT56</accession>
<dbReference type="AlphaFoldDB" id="A0A2H0TT56"/>
<evidence type="ECO:0000313" key="3">
    <source>
        <dbReference type="EMBL" id="PIR74726.1"/>
    </source>
</evidence>
<sequence>MKNQYWVYIMASRSGVLYIGVTGNLHRRYQEHKQGLVEGFSKKYRCHNLVYVELYSNVNDAISREKQMKGWRRSKKMALIEMDNPQWNDIYVGDRSLDSASLRSG</sequence>
<dbReference type="PROSITE" id="PS50164">
    <property type="entry name" value="GIY_YIG"/>
    <property type="match status" value="1"/>
</dbReference>
<comment type="similarity">
    <text evidence="1">Belongs to the UPF0213 family.</text>
</comment>
<comment type="caution">
    <text evidence="3">The sequence shown here is derived from an EMBL/GenBank/DDBJ whole genome shotgun (WGS) entry which is preliminary data.</text>
</comment>
<name>A0A2H0TT56_9BACT</name>
<dbReference type="PANTHER" id="PTHR34477">
    <property type="entry name" value="UPF0213 PROTEIN YHBQ"/>
    <property type="match status" value="1"/>
</dbReference>
<feature type="domain" description="GIY-YIG" evidence="2">
    <location>
        <begin position="3"/>
        <end position="78"/>
    </location>
</feature>
<reference evidence="4" key="1">
    <citation type="submission" date="2017-09" db="EMBL/GenBank/DDBJ databases">
        <title>Depth-based differentiation of microbial function through sediment-hosted aquifers and enrichment of novel symbionts in the deep terrestrial subsurface.</title>
        <authorList>
            <person name="Probst A.J."/>
            <person name="Ladd B."/>
            <person name="Jarett J.K."/>
            <person name="Geller-Mcgrath D.E."/>
            <person name="Sieber C.M.K."/>
            <person name="Emerson J.B."/>
            <person name="Anantharaman K."/>
            <person name="Thomas B.C."/>
            <person name="Malmstrom R."/>
            <person name="Stieglmeier M."/>
            <person name="Klingl A."/>
            <person name="Woyke T."/>
            <person name="Ryan C.M."/>
            <person name="Banfield J.F."/>
        </authorList>
    </citation>
    <scope>NUCLEOTIDE SEQUENCE [LARGE SCALE GENOMIC DNA]</scope>
</reference>
<dbReference type="Proteomes" id="UP000230154">
    <property type="component" value="Unassembled WGS sequence"/>
</dbReference>
<dbReference type="SMART" id="SM00465">
    <property type="entry name" value="GIYc"/>
    <property type="match status" value="1"/>
</dbReference>